<dbReference type="EMBL" id="CP003107">
    <property type="protein sequence ID" value="AET61499.1"/>
    <property type="molecule type" value="Genomic_DNA"/>
</dbReference>
<evidence type="ECO:0000313" key="2">
    <source>
        <dbReference type="Proteomes" id="UP000005876"/>
    </source>
</evidence>
<dbReference type="HOGENOM" id="CLU_2094449_0_0_9"/>
<protein>
    <submittedName>
        <fullName evidence="1">Uncharacterized protein</fullName>
    </submittedName>
</protein>
<dbReference type="STRING" id="985665.HPL003_23905"/>
<reference evidence="1 2" key="3">
    <citation type="journal article" date="2012" name="J. Bacteriol.">
        <title>Genome Sequence of Paenibacillus terrae HPL-003, a Xylanase-Producing Bacterium Isolated from Soil Found in Forest Residue.</title>
        <authorList>
            <person name="Shin S.H."/>
            <person name="Kim S."/>
            <person name="Kim J.Y."/>
            <person name="Song H.Y."/>
            <person name="Cho S.J."/>
            <person name="Kim D.R."/>
            <person name="Lee K.I."/>
            <person name="Lim H.K."/>
            <person name="Park N.J."/>
            <person name="Hwang I.T."/>
            <person name="Yang K.S."/>
        </authorList>
    </citation>
    <scope>NUCLEOTIDE SEQUENCE [LARGE SCALE GENOMIC DNA]</scope>
    <source>
        <strain evidence="1 2">HPL-003</strain>
    </source>
</reference>
<name>G7VSK9_PAETH</name>
<proteinExistence type="predicted"/>
<accession>G7VSK9</accession>
<reference evidence="2" key="1">
    <citation type="submission" date="2011-11" db="EMBL/GenBank/DDBJ databases">
        <title>Complete sequence of Paenibacillus terrae HPL-003.</title>
        <authorList>
            <person name="Shin S.H."/>
            <person name="Kim S."/>
            <person name="Kim J.Y."/>
        </authorList>
    </citation>
    <scope>NUCLEOTIDE SEQUENCE [LARGE SCALE GENOMIC DNA]</scope>
    <source>
        <strain evidence="2">HPL-003</strain>
    </source>
</reference>
<gene>
    <name evidence="1" type="ordered locus">HPL003_23905</name>
</gene>
<evidence type="ECO:0000313" key="1">
    <source>
        <dbReference type="EMBL" id="AET61499.1"/>
    </source>
</evidence>
<sequence length="116" mass="13534">MSDNITVAFERVVPIAALLAEIITYTRPGNYAFRTNHAEQYETWTETAAQFEDSGIHTIKTVDYHMRWLSDALEKADEAVDRGRNAMRQTLTVHDALRKLLRAIDRYREWVIRHSI</sequence>
<organism evidence="1 2">
    <name type="scientific">Paenibacillus terrae (strain HPL-003)</name>
    <dbReference type="NCBI Taxonomy" id="985665"/>
    <lineage>
        <taxon>Bacteria</taxon>
        <taxon>Bacillati</taxon>
        <taxon>Bacillota</taxon>
        <taxon>Bacilli</taxon>
        <taxon>Bacillales</taxon>
        <taxon>Paenibacillaceae</taxon>
        <taxon>Paenibacillus</taxon>
    </lineage>
</organism>
<dbReference type="RefSeq" id="WP_014282191.1">
    <property type="nucleotide sequence ID" value="NC_016641.1"/>
</dbReference>
<dbReference type="Proteomes" id="UP000005876">
    <property type="component" value="Chromosome"/>
</dbReference>
<dbReference type="OrthoDB" id="2647548at2"/>
<dbReference type="KEGG" id="pta:HPL003_23905"/>
<dbReference type="AlphaFoldDB" id="G7VSK9"/>
<reference key="2">
    <citation type="submission" date="2011-11" db="EMBL/GenBank/DDBJ databases">
        <authorList>
            <person name="Shin S.H."/>
            <person name="Kim S."/>
            <person name="Kim J.Y."/>
        </authorList>
    </citation>
    <scope>NUCLEOTIDE SEQUENCE</scope>
    <source>
        <strain>HPL-003</strain>
    </source>
</reference>